<reference evidence="1" key="1">
    <citation type="submission" date="2021-03" db="EMBL/GenBank/DDBJ databases">
        <title>Antimicrobial resistance genes in bacteria isolated from Japanese honey, and their potential for conferring macrolide and lincosamide resistance in the American foulbrood pathogen Paenibacillus larvae.</title>
        <authorList>
            <person name="Okamoto M."/>
            <person name="Kumagai M."/>
            <person name="Kanamori H."/>
            <person name="Takamatsu D."/>
        </authorList>
    </citation>
    <scope>NUCLEOTIDE SEQUENCE</scope>
    <source>
        <strain evidence="1">J2TS6</strain>
    </source>
</reference>
<protein>
    <submittedName>
        <fullName evidence="1">Uncharacterized protein</fullName>
    </submittedName>
</protein>
<name>A0A919XBH6_9BACL</name>
<proteinExistence type="predicted"/>
<sequence>MYGYYQVKKGTDTRNKYIYAHTYVYSPVEQQAYFNVGASGSYRLYVNDKCVTAPSVPVEVQKDLTKQAIQLKQGWNKMMIQIEHTFTEDVNENGVPIAQDQNVAYLGFYGRVADQNGNKIDGLIHSVEGDTETLKIVSQGFIDRR</sequence>
<dbReference type="EMBL" id="BORQ01000001">
    <property type="protein sequence ID" value="GIO29601.1"/>
    <property type="molecule type" value="Genomic_DNA"/>
</dbReference>
<dbReference type="Proteomes" id="UP000679779">
    <property type="component" value="Unassembled WGS sequence"/>
</dbReference>
<accession>A0A919XBH6</accession>
<comment type="caution">
    <text evidence="1">The sequence shown here is derived from an EMBL/GenBank/DDBJ whole genome shotgun (WGS) entry which is preliminary data.</text>
</comment>
<gene>
    <name evidence="1" type="ORF">J2TS6_07420</name>
</gene>
<evidence type="ECO:0000313" key="2">
    <source>
        <dbReference type="Proteomes" id="UP000679779"/>
    </source>
</evidence>
<evidence type="ECO:0000313" key="1">
    <source>
        <dbReference type="EMBL" id="GIO29601.1"/>
    </source>
</evidence>
<organism evidence="1 2">
    <name type="scientific">Paenibacillus albilobatus</name>
    <dbReference type="NCBI Taxonomy" id="2716884"/>
    <lineage>
        <taxon>Bacteria</taxon>
        <taxon>Bacillati</taxon>
        <taxon>Bacillota</taxon>
        <taxon>Bacilli</taxon>
        <taxon>Bacillales</taxon>
        <taxon>Paenibacillaceae</taxon>
        <taxon>Paenibacillus</taxon>
    </lineage>
</organism>
<dbReference type="AlphaFoldDB" id="A0A919XBH6"/>
<keyword evidence="2" id="KW-1185">Reference proteome</keyword>